<dbReference type="EMBL" id="GL946145">
    <property type="protein sequence ID" value="EGN91206.1"/>
    <property type="molecule type" value="Genomic_DNA"/>
</dbReference>
<reference evidence="5" key="1">
    <citation type="journal article" date="2011" name="Science">
        <title>The plant cell wall-decomposing machinery underlies the functional diversity of forest fungi.</title>
        <authorList>
            <person name="Eastwood D.C."/>
            <person name="Floudas D."/>
            <person name="Binder M."/>
            <person name="Majcherczyk A."/>
            <person name="Schneider P."/>
            <person name="Aerts A."/>
            <person name="Asiegbu F.O."/>
            <person name="Baker S.E."/>
            <person name="Barry K."/>
            <person name="Bendiksby M."/>
            <person name="Blumentritt M."/>
            <person name="Coutinho P.M."/>
            <person name="Cullen D."/>
            <person name="de Vries R.P."/>
            <person name="Gathman A."/>
            <person name="Goodell B."/>
            <person name="Henrissat B."/>
            <person name="Ihrmark K."/>
            <person name="Kauserud H."/>
            <person name="Kohler A."/>
            <person name="LaButti K."/>
            <person name="Lapidus A."/>
            <person name="Lavin J.L."/>
            <person name="Lee Y.-H."/>
            <person name="Lindquist E."/>
            <person name="Lilly W."/>
            <person name="Lucas S."/>
            <person name="Morin E."/>
            <person name="Murat C."/>
            <person name="Oguiza J.A."/>
            <person name="Park J."/>
            <person name="Pisabarro A.G."/>
            <person name="Riley R."/>
            <person name="Rosling A."/>
            <person name="Salamov A."/>
            <person name="Schmidt O."/>
            <person name="Schmutz J."/>
            <person name="Skrede I."/>
            <person name="Stenlid J."/>
            <person name="Wiebenga A."/>
            <person name="Xie X."/>
            <person name="Kuees U."/>
            <person name="Hibbett D.S."/>
            <person name="Hoffmeister D."/>
            <person name="Hoegberg N."/>
            <person name="Martin F."/>
            <person name="Grigoriev I.V."/>
            <person name="Watkinson S.C."/>
        </authorList>
    </citation>
    <scope>NUCLEOTIDE SEQUENCE [LARGE SCALE GENOMIC DNA]</scope>
    <source>
        <strain evidence="5">strain S7.3</strain>
    </source>
</reference>
<organism evidence="5">
    <name type="scientific">Serpula lacrymans var. lacrymans (strain S7.3)</name>
    <name type="common">Dry rot fungus</name>
    <dbReference type="NCBI Taxonomy" id="936435"/>
    <lineage>
        <taxon>Eukaryota</taxon>
        <taxon>Fungi</taxon>
        <taxon>Dikarya</taxon>
        <taxon>Basidiomycota</taxon>
        <taxon>Agaricomycotina</taxon>
        <taxon>Agaricomycetes</taxon>
        <taxon>Agaricomycetidae</taxon>
        <taxon>Boletales</taxon>
        <taxon>Coniophorineae</taxon>
        <taxon>Serpulaceae</taxon>
        <taxon>Serpula</taxon>
    </lineage>
</organism>
<dbReference type="InterPro" id="IPR054722">
    <property type="entry name" value="PolX-like_BBD"/>
</dbReference>
<dbReference type="Proteomes" id="UP000008063">
    <property type="component" value="Unassembled WGS sequence"/>
</dbReference>
<feature type="region of interest" description="Disordered" evidence="1">
    <location>
        <begin position="177"/>
        <end position="196"/>
    </location>
</feature>
<evidence type="ECO:0000313" key="4">
    <source>
        <dbReference type="EMBL" id="EGN91206.1"/>
    </source>
</evidence>
<dbReference type="Pfam" id="PF13976">
    <property type="entry name" value="gag_pre-integrs"/>
    <property type="match status" value="1"/>
</dbReference>
<dbReference type="OMA" id="WFKSYTS"/>
<evidence type="ECO:0000259" key="3">
    <source>
        <dbReference type="Pfam" id="PF22936"/>
    </source>
</evidence>
<name>F8QKG4_SERL3</name>
<feature type="domain" description="GAG-pre-integrase" evidence="2">
    <location>
        <begin position="126"/>
        <end position="174"/>
    </location>
</feature>
<keyword evidence="5" id="KW-1185">Reference proteome</keyword>
<evidence type="ECO:0000313" key="5">
    <source>
        <dbReference type="Proteomes" id="UP000008063"/>
    </source>
</evidence>
<dbReference type="HOGENOM" id="CLU_102301_0_1_1"/>
<evidence type="ECO:0000256" key="1">
    <source>
        <dbReference type="SAM" id="MobiDB-lite"/>
    </source>
</evidence>
<dbReference type="STRING" id="936435.F8QKG4"/>
<dbReference type="AlphaFoldDB" id="F8QKG4"/>
<dbReference type="InterPro" id="IPR025724">
    <property type="entry name" value="GAG-pre-integrase_dom"/>
</dbReference>
<evidence type="ECO:0000259" key="2">
    <source>
        <dbReference type="Pfam" id="PF13976"/>
    </source>
</evidence>
<sequence>MTPHHHWVYHYTPYRVPIKLADHTVVYSAGVGTVVFNPVMNGKVARAVEFSRVLHVPDLRNNLLSVLYLTRQSGFNVTISSHSMSFMRDNTLLFTATINDNNAAFLDGSTAACVELGYFTATIPLDLMLWHRRLAHHHHADLKRLIQRDLVTGLTLESKAAPDPVCEPCLSGKMHANPFPSSDTRSAHPLDLIHSD</sequence>
<feature type="non-terminal residue" evidence="4">
    <location>
        <position position="196"/>
    </location>
</feature>
<dbReference type="Pfam" id="PF22936">
    <property type="entry name" value="Pol_BBD"/>
    <property type="match status" value="1"/>
</dbReference>
<gene>
    <name evidence="4" type="ORF">SERLA73DRAFT_80906</name>
</gene>
<proteinExistence type="predicted"/>
<protein>
    <submittedName>
        <fullName evidence="4">Uncharacterized protein</fullName>
    </submittedName>
</protein>
<accession>F8QKG4</accession>
<feature type="compositionally biased region" description="Basic and acidic residues" evidence="1">
    <location>
        <begin position="185"/>
        <end position="196"/>
    </location>
</feature>
<dbReference type="OrthoDB" id="3229173at2759"/>
<dbReference type="InParanoid" id="F8QKG4"/>
<feature type="domain" description="Retrovirus-related Pol polyprotein from transposon TNT 1-94-like beta-barrel" evidence="3">
    <location>
        <begin position="1"/>
        <end position="71"/>
    </location>
</feature>